<proteinExistence type="predicted"/>
<dbReference type="EMBL" id="LCZJ02000029">
    <property type="protein sequence ID" value="KTD85236.1"/>
    <property type="molecule type" value="Genomic_DNA"/>
</dbReference>
<dbReference type="Proteomes" id="UP000054709">
    <property type="component" value="Unassembled WGS sequence"/>
</dbReference>
<gene>
    <name evidence="1" type="ORF">UQ64_21595</name>
</gene>
<accession>A0A0W1AVE4</accession>
<sequence length="271" mass="29189">MKHNDELKKILITLSAATLLGTGVVVSGAAAGLSRSVEAASVQQQNGAPADQKIQKQLHALETGLKEGMLLAYYVRDKVSNHQDTISFSGKGFVFKDYKSFAAKFKALKGPATPQPGNLPKGFALATAIIYPPSVAKDSELYLQLEQELKAAAAGDPNKQLFSKIISWSQTNLSMQLYAKGKANFSIVTGVPPAKLPEEAVPFVRASETKKELTVNGRKVILTTDSAKEASFNTKLVWLDKSGAIQYSLSDNRVSKLTTNEMLAVAKSMIK</sequence>
<keyword evidence="2" id="KW-1185">Reference proteome</keyword>
<evidence type="ECO:0000313" key="2">
    <source>
        <dbReference type="Proteomes" id="UP000054709"/>
    </source>
</evidence>
<dbReference type="OrthoDB" id="2614399at2"/>
<dbReference type="AlphaFoldDB" id="A0A0W1AVE4"/>
<protein>
    <recommendedName>
        <fullName evidence="3">DUF4367 domain-containing protein</fullName>
    </recommendedName>
</protein>
<evidence type="ECO:0000313" key="1">
    <source>
        <dbReference type="EMBL" id="KTD85236.1"/>
    </source>
</evidence>
<name>A0A0W1AVE4_9BACL</name>
<evidence type="ECO:0008006" key="3">
    <source>
        <dbReference type="Google" id="ProtNLM"/>
    </source>
</evidence>
<dbReference type="RefSeq" id="WP_060625022.1">
    <property type="nucleotide sequence ID" value="NZ_LCZJ02000029.1"/>
</dbReference>
<reference evidence="1 2" key="1">
    <citation type="journal article" date="2015" name="Int. Biodeterior. Biodegradation">
        <title>Physiological and genetic screening methods for the isolation of methyl tert-butyl ether-degrading bacteria for bioremediation purposes.</title>
        <authorList>
            <person name="Guisado I.M."/>
            <person name="Purswani J."/>
            <person name="Gonzalez Lopez J."/>
            <person name="Pozo C."/>
        </authorList>
    </citation>
    <scope>NUCLEOTIDE SEQUENCE [LARGE SCALE GENOMIC DNA]</scope>
    <source>
        <strain evidence="1 2">SH7</strain>
    </source>
</reference>
<comment type="caution">
    <text evidence="1">The sequence shown here is derived from an EMBL/GenBank/DDBJ whole genome shotgun (WGS) entry which is preliminary data.</text>
</comment>
<organism evidence="1 2">
    <name type="scientific">Paenibacillus etheri</name>
    <dbReference type="NCBI Taxonomy" id="1306852"/>
    <lineage>
        <taxon>Bacteria</taxon>
        <taxon>Bacillati</taxon>
        <taxon>Bacillota</taxon>
        <taxon>Bacilli</taxon>
        <taxon>Bacillales</taxon>
        <taxon>Paenibacillaceae</taxon>
        <taxon>Paenibacillus</taxon>
    </lineage>
</organism>